<dbReference type="PANTHER" id="PTHR21621">
    <property type="entry name" value="RIBOSOMAL PROTEIN S6 MODIFICATION PROTEIN"/>
    <property type="match status" value="1"/>
</dbReference>
<accession>A0ABR6B8Y7</accession>
<gene>
    <name evidence="3" type="ORF">BC739_000520</name>
</gene>
<dbReference type="EMBL" id="JACJID010000001">
    <property type="protein sequence ID" value="MBA8923323.1"/>
    <property type="molecule type" value="Genomic_DNA"/>
</dbReference>
<dbReference type="PANTHER" id="PTHR21621:SF0">
    <property type="entry name" value="BETA-CITRYLGLUTAMATE SYNTHASE B-RELATED"/>
    <property type="match status" value="1"/>
</dbReference>
<dbReference type="Gene3D" id="3.30.470.20">
    <property type="entry name" value="ATP-grasp fold, B domain"/>
    <property type="match status" value="2"/>
</dbReference>
<dbReference type="RefSeq" id="WP_182836146.1">
    <property type="nucleotide sequence ID" value="NZ_BAAABQ010000063.1"/>
</dbReference>
<organism evidence="3 4">
    <name type="scientific">Kutzneria viridogrisea</name>
    <dbReference type="NCBI Taxonomy" id="47990"/>
    <lineage>
        <taxon>Bacteria</taxon>
        <taxon>Bacillati</taxon>
        <taxon>Actinomycetota</taxon>
        <taxon>Actinomycetes</taxon>
        <taxon>Pseudonocardiales</taxon>
        <taxon>Pseudonocardiaceae</taxon>
        <taxon>Kutzneria</taxon>
    </lineage>
</organism>
<evidence type="ECO:0000313" key="4">
    <source>
        <dbReference type="Proteomes" id="UP000517916"/>
    </source>
</evidence>
<dbReference type="InterPro" id="IPR011761">
    <property type="entry name" value="ATP-grasp"/>
</dbReference>
<dbReference type="PROSITE" id="PS50975">
    <property type="entry name" value="ATP_GRASP"/>
    <property type="match status" value="1"/>
</dbReference>
<evidence type="ECO:0000259" key="2">
    <source>
        <dbReference type="PROSITE" id="PS50975"/>
    </source>
</evidence>
<dbReference type="Pfam" id="PF08443">
    <property type="entry name" value="RimK"/>
    <property type="match status" value="1"/>
</dbReference>
<protein>
    <submittedName>
        <fullName evidence="3">Glutathione synthase/RimK-type ligase-like ATP-grasp enzyme</fullName>
    </submittedName>
</protein>
<feature type="domain" description="ATP-grasp" evidence="2">
    <location>
        <begin position="85"/>
        <end position="265"/>
    </location>
</feature>
<evidence type="ECO:0000256" key="1">
    <source>
        <dbReference type="PROSITE-ProRule" id="PRU00409"/>
    </source>
</evidence>
<dbReference type="Gene3D" id="3.90.1200.10">
    <property type="match status" value="1"/>
</dbReference>
<dbReference type="InterPro" id="IPR011009">
    <property type="entry name" value="Kinase-like_dom_sf"/>
</dbReference>
<dbReference type="Pfam" id="PF01636">
    <property type="entry name" value="APH"/>
    <property type="match status" value="1"/>
</dbReference>
<sequence>MHVCVLTDTPGHPTLAAVTALLYSEHSVELLDPQHGAPATLADLYLLKSRSARAVALGHALRRRGAVVVNDPVATAICQHRARMAECVAAAGLPFAPTRAVARLSELLDLATGPAVFPLIVKSTRSRRGDLVSKVDDLCQLRSVAALWAHEPVVVQPFLANDGWDHKLWVVGDEVFLAQRRTPLTTDIVGAPCPTTDAEQQPELRAMARAVGKALRLEVYGVDVLLTDRGPVVVDVNAFPGCRGVPGVPEALAALVGHIAAERGRRPDRETATLRAPSAGVAAEVLPALHRVVGDLVAAHDGSARLRVTRLRRKPEQGLTVSYMALPAGRLISASLPERAVSTPRTAALLADVCLPDLSGAWPAAVAVARIGLSVQQFPHDRALPGLRTALAPDDRLRGQLTAAARLVLADPSAHVESVRATPVRYKPGSRCVIRYQVRVGAGRELVFFGKVYRDTDKAVTAHRIARSLWGSPVPFVARPLAVVRELNLVLSEAAGDAGGPGGSAESAIACAEVLSRLHLSTPPAALLEVASGPRFAGRAREWARALAGHVPEVAGDLAGLLAPLVSGLSSAIPAHRGLVHGSFKPSQVVFRGPTRPIVIDFDSACVGDPALDLGYFLAYLHPHSSARHQHEAWSESARQAFLDTYLNQVSAVGDGLRRRASLFEAAVLLKIASRRARRLSSPRPAAARAALAAVEDCLRQAHDGKAGGV</sequence>
<keyword evidence="1" id="KW-0547">Nucleotide-binding</keyword>
<reference evidence="3 4" key="1">
    <citation type="submission" date="2020-08" db="EMBL/GenBank/DDBJ databases">
        <title>Genomic Encyclopedia of Archaeal and Bacterial Type Strains, Phase II (KMG-II): from individual species to whole genera.</title>
        <authorList>
            <person name="Goeker M."/>
        </authorList>
    </citation>
    <scope>NUCLEOTIDE SEQUENCE [LARGE SCALE GENOMIC DNA]</scope>
    <source>
        <strain evidence="3 4">DSM 43850</strain>
    </source>
</reference>
<keyword evidence="4" id="KW-1185">Reference proteome</keyword>
<dbReference type="SUPFAM" id="SSF56112">
    <property type="entry name" value="Protein kinase-like (PK-like)"/>
    <property type="match status" value="1"/>
</dbReference>
<name>A0ABR6B8Y7_9PSEU</name>
<dbReference type="InterPro" id="IPR002575">
    <property type="entry name" value="Aminoglycoside_PTrfase"/>
</dbReference>
<keyword evidence="1" id="KW-0067">ATP-binding</keyword>
<comment type="caution">
    <text evidence="3">The sequence shown here is derived from an EMBL/GenBank/DDBJ whole genome shotgun (WGS) entry which is preliminary data.</text>
</comment>
<dbReference type="SUPFAM" id="SSF56059">
    <property type="entry name" value="Glutathione synthetase ATP-binding domain-like"/>
    <property type="match status" value="1"/>
</dbReference>
<dbReference type="InterPro" id="IPR013651">
    <property type="entry name" value="ATP-grasp_RimK-type"/>
</dbReference>
<proteinExistence type="predicted"/>
<evidence type="ECO:0000313" key="3">
    <source>
        <dbReference type="EMBL" id="MBA8923323.1"/>
    </source>
</evidence>
<dbReference type="Proteomes" id="UP000517916">
    <property type="component" value="Unassembled WGS sequence"/>
</dbReference>